<dbReference type="Pfam" id="PF03067">
    <property type="entry name" value="LPMO_10"/>
    <property type="match status" value="1"/>
</dbReference>
<feature type="compositionally biased region" description="Low complexity" evidence="1">
    <location>
        <begin position="264"/>
        <end position="278"/>
    </location>
</feature>
<dbReference type="AlphaFoldDB" id="A0AAV1Z3M5"/>
<proteinExistence type="predicted"/>
<comment type="caution">
    <text evidence="4">The sequence shown here is derived from an EMBL/GenBank/DDBJ whole genome shotgun (WGS) entry which is preliminary data.</text>
</comment>
<organism evidence="4 5">
    <name type="scientific">Larinioides sclopetarius</name>
    <dbReference type="NCBI Taxonomy" id="280406"/>
    <lineage>
        <taxon>Eukaryota</taxon>
        <taxon>Metazoa</taxon>
        <taxon>Ecdysozoa</taxon>
        <taxon>Arthropoda</taxon>
        <taxon>Chelicerata</taxon>
        <taxon>Arachnida</taxon>
        <taxon>Araneae</taxon>
        <taxon>Araneomorphae</taxon>
        <taxon>Entelegynae</taxon>
        <taxon>Araneoidea</taxon>
        <taxon>Araneidae</taxon>
        <taxon>Larinioides</taxon>
    </lineage>
</organism>
<keyword evidence="5" id="KW-1185">Reference proteome</keyword>
<protein>
    <recommendedName>
        <fullName evidence="3">Chitin-binding type-4 domain-containing protein</fullName>
    </recommendedName>
</protein>
<feature type="domain" description="Chitin-binding type-4" evidence="3">
    <location>
        <begin position="22"/>
        <end position="211"/>
    </location>
</feature>
<evidence type="ECO:0000259" key="3">
    <source>
        <dbReference type="Pfam" id="PF03067"/>
    </source>
</evidence>
<evidence type="ECO:0000313" key="5">
    <source>
        <dbReference type="Proteomes" id="UP001497382"/>
    </source>
</evidence>
<name>A0AAV1Z3M5_9ARAC</name>
<evidence type="ECO:0000313" key="4">
    <source>
        <dbReference type="EMBL" id="CAL1265995.1"/>
    </source>
</evidence>
<dbReference type="InterPro" id="IPR004302">
    <property type="entry name" value="Cellulose/chitin-bd_N"/>
</dbReference>
<dbReference type="Proteomes" id="UP001497382">
    <property type="component" value="Unassembled WGS sequence"/>
</dbReference>
<accession>A0AAV1Z3M5</accession>
<sequence length="412" mass="47060">MQKVLWTIVSIWLQLPIAVWSHARLMVPPSRSSMWRLGFPTKRNFNDNALYCGGIQIQWQRNGGKCGICGDPYNMPHPRDNEAGGKYGEGIISGHYLPGQIMDAVVDVTTNHRGYFEFKICPNNNPKKEATQECLDKYPLKLAQGGGTKYYIANKGNGGITVKLQLPKGLSCSQCVFQWTYVAGNNWGRCEDGQSRLGCGPQETFRGCADIAIGKNYNRFPYSPNQNDIRNKYFDFSPYSKSTKQKYFKDTSITKYPKYALEISKQSQRNKSTNNNKSKYSKTKVATHPSSWLSFQFSEKSAASSKLQNETSQKPIFLWKYQNPQSYFNTFREAHSSSTQNTATLKPDVFFTGLSNPDENFKKSEMSKILQQDDKDIHLLKFYLQNPRASNSRNVTRGFTLNGRSYKDFWFL</sequence>
<reference evidence="4 5" key="1">
    <citation type="submission" date="2024-04" db="EMBL/GenBank/DDBJ databases">
        <authorList>
            <person name="Rising A."/>
            <person name="Reimegard J."/>
            <person name="Sonavane S."/>
            <person name="Akerstrom W."/>
            <person name="Nylinder S."/>
            <person name="Hedman E."/>
            <person name="Kallberg Y."/>
        </authorList>
    </citation>
    <scope>NUCLEOTIDE SEQUENCE [LARGE SCALE GENOMIC DNA]</scope>
</reference>
<keyword evidence="2" id="KW-0732">Signal</keyword>
<gene>
    <name evidence="4" type="ORF">LARSCL_LOCUS2864</name>
</gene>
<evidence type="ECO:0000256" key="2">
    <source>
        <dbReference type="SAM" id="SignalP"/>
    </source>
</evidence>
<evidence type="ECO:0000256" key="1">
    <source>
        <dbReference type="SAM" id="MobiDB-lite"/>
    </source>
</evidence>
<feature type="signal peptide" evidence="2">
    <location>
        <begin position="1"/>
        <end position="21"/>
    </location>
</feature>
<dbReference type="EMBL" id="CAXIEN010000020">
    <property type="protein sequence ID" value="CAL1265995.1"/>
    <property type="molecule type" value="Genomic_DNA"/>
</dbReference>
<feature type="chain" id="PRO_5043427156" description="Chitin-binding type-4 domain-containing protein" evidence="2">
    <location>
        <begin position="22"/>
        <end position="412"/>
    </location>
</feature>
<feature type="region of interest" description="Disordered" evidence="1">
    <location>
        <begin position="264"/>
        <end position="285"/>
    </location>
</feature>